<keyword evidence="1" id="KW-0479">Metal-binding</keyword>
<feature type="compositionally biased region" description="Acidic residues" evidence="5">
    <location>
        <begin position="172"/>
        <end position="181"/>
    </location>
</feature>
<feature type="compositionally biased region" description="Polar residues" evidence="5">
    <location>
        <begin position="85"/>
        <end position="98"/>
    </location>
</feature>
<evidence type="ECO:0000313" key="8">
    <source>
        <dbReference type="Proteomes" id="UP001302126"/>
    </source>
</evidence>
<proteinExistence type="predicted"/>
<evidence type="ECO:0000256" key="5">
    <source>
        <dbReference type="SAM" id="MobiDB-lite"/>
    </source>
</evidence>
<keyword evidence="3" id="KW-0833">Ubl conjugation pathway</keyword>
<evidence type="ECO:0000256" key="3">
    <source>
        <dbReference type="ARBA" id="ARBA00022786"/>
    </source>
</evidence>
<reference evidence="7" key="1">
    <citation type="journal article" date="2023" name="Mol. Phylogenet. Evol.">
        <title>Genome-scale phylogeny and comparative genomics of the fungal order Sordariales.</title>
        <authorList>
            <person name="Hensen N."/>
            <person name="Bonometti L."/>
            <person name="Westerberg I."/>
            <person name="Brannstrom I.O."/>
            <person name="Guillou S."/>
            <person name="Cros-Aarteil S."/>
            <person name="Calhoun S."/>
            <person name="Haridas S."/>
            <person name="Kuo A."/>
            <person name="Mondo S."/>
            <person name="Pangilinan J."/>
            <person name="Riley R."/>
            <person name="LaButti K."/>
            <person name="Andreopoulos B."/>
            <person name="Lipzen A."/>
            <person name="Chen C."/>
            <person name="Yan M."/>
            <person name="Daum C."/>
            <person name="Ng V."/>
            <person name="Clum A."/>
            <person name="Steindorff A."/>
            <person name="Ohm R.A."/>
            <person name="Martin F."/>
            <person name="Silar P."/>
            <person name="Natvig D.O."/>
            <person name="Lalanne C."/>
            <person name="Gautier V."/>
            <person name="Ament-Velasquez S.L."/>
            <person name="Kruys A."/>
            <person name="Hutchinson M.I."/>
            <person name="Powell A.J."/>
            <person name="Barry K."/>
            <person name="Miller A.N."/>
            <person name="Grigoriev I.V."/>
            <person name="Debuchy R."/>
            <person name="Gladieux P."/>
            <person name="Hiltunen Thoren M."/>
            <person name="Johannesson H."/>
        </authorList>
    </citation>
    <scope>NUCLEOTIDE SEQUENCE</scope>
    <source>
        <strain evidence="7">PSN309</strain>
    </source>
</reference>
<feature type="domain" description="IBR" evidence="6">
    <location>
        <begin position="304"/>
        <end position="367"/>
    </location>
</feature>
<dbReference type="AlphaFoldDB" id="A0AAN6WIU0"/>
<evidence type="ECO:0000256" key="1">
    <source>
        <dbReference type="ARBA" id="ARBA00022723"/>
    </source>
</evidence>
<dbReference type="Pfam" id="PF01485">
    <property type="entry name" value="IBR"/>
    <property type="match status" value="1"/>
</dbReference>
<feature type="region of interest" description="Disordered" evidence="5">
    <location>
        <begin position="172"/>
        <end position="213"/>
    </location>
</feature>
<keyword evidence="2" id="KW-0863">Zinc-finger</keyword>
<evidence type="ECO:0000259" key="6">
    <source>
        <dbReference type="Pfam" id="PF01485"/>
    </source>
</evidence>
<organism evidence="7 8">
    <name type="scientific">Podospora australis</name>
    <dbReference type="NCBI Taxonomy" id="1536484"/>
    <lineage>
        <taxon>Eukaryota</taxon>
        <taxon>Fungi</taxon>
        <taxon>Dikarya</taxon>
        <taxon>Ascomycota</taxon>
        <taxon>Pezizomycotina</taxon>
        <taxon>Sordariomycetes</taxon>
        <taxon>Sordariomycetidae</taxon>
        <taxon>Sordariales</taxon>
        <taxon>Podosporaceae</taxon>
        <taxon>Podospora</taxon>
    </lineage>
</organism>
<feature type="region of interest" description="Disordered" evidence="5">
    <location>
        <begin position="1"/>
        <end position="99"/>
    </location>
</feature>
<protein>
    <recommendedName>
        <fullName evidence="6">IBR domain-containing protein</fullName>
    </recommendedName>
</protein>
<dbReference type="EMBL" id="MU864621">
    <property type="protein sequence ID" value="KAK4182700.1"/>
    <property type="molecule type" value="Genomic_DNA"/>
</dbReference>
<keyword evidence="8" id="KW-1185">Reference proteome</keyword>
<comment type="caution">
    <text evidence="7">The sequence shown here is derived from an EMBL/GenBank/DDBJ whole genome shotgun (WGS) entry which is preliminary data.</text>
</comment>
<keyword evidence="4" id="KW-0862">Zinc</keyword>
<accession>A0AAN6WIU0</accession>
<dbReference type="Proteomes" id="UP001302126">
    <property type="component" value="Unassembled WGS sequence"/>
</dbReference>
<gene>
    <name evidence="7" type="ORF">QBC35DRAFT_147001</name>
</gene>
<dbReference type="GO" id="GO:0008270">
    <property type="term" value="F:zinc ion binding"/>
    <property type="evidence" value="ECO:0007669"/>
    <property type="project" value="UniProtKB-KW"/>
</dbReference>
<reference evidence="7" key="2">
    <citation type="submission" date="2023-05" db="EMBL/GenBank/DDBJ databases">
        <authorList>
            <consortium name="Lawrence Berkeley National Laboratory"/>
            <person name="Steindorff A."/>
            <person name="Hensen N."/>
            <person name="Bonometti L."/>
            <person name="Westerberg I."/>
            <person name="Brannstrom I.O."/>
            <person name="Guillou S."/>
            <person name="Cros-Aarteil S."/>
            <person name="Calhoun S."/>
            <person name="Haridas S."/>
            <person name="Kuo A."/>
            <person name="Mondo S."/>
            <person name="Pangilinan J."/>
            <person name="Riley R."/>
            <person name="Labutti K."/>
            <person name="Andreopoulos B."/>
            <person name="Lipzen A."/>
            <person name="Chen C."/>
            <person name="Yanf M."/>
            <person name="Daum C."/>
            <person name="Ng V."/>
            <person name="Clum A."/>
            <person name="Ohm R."/>
            <person name="Martin F."/>
            <person name="Silar P."/>
            <person name="Natvig D."/>
            <person name="Lalanne C."/>
            <person name="Gautier V."/>
            <person name="Ament-Velasquez S.L."/>
            <person name="Kruys A."/>
            <person name="Hutchinson M.I."/>
            <person name="Powell A.J."/>
            <person name="Barry K."/>
            <person name="Miller A.N."/>
            <person name="Grigoriev I.V."/>
            <person name="Debuchy R."/>
            <person name="Gladieux P."/>
            <person name="Thoren M.H."/>
            <person name="Johannesson H."/>
        </authorList>
    </citation>
    <scope>NUCLEOTIDE SEQUENCE</scope>
    <source>
        <strain evidence="7">PSN309</strain>
    </source>
</reference>
<name>A0AAN6WIU0_9PEZI</name>
<evidence type="ECO:0000256" key="2">
    <source>
        <dbReference type="ARBA" id="ARBA00022771"/>
    </source>
</evidence>
<dbReference type="InterPro" id="IPR002867">
    <property type="entry name" value="IBR_dom"/>
</dbReference>
<sequence>MGAETSKPAEPGQANRFPSRNVLPDTPPATPRRTPTREFGPKASTSGMPHEFELPTPPPTNPPTQASTPAPLVQPLNGGVGNTPCPLSTPTASLSGQLETPRIPRVVGFLQANTSATLQTPEPSEVDSPEAPWSQDTTFINPETPEGPWSQETLVPETPWSQEDTLLLPDSEDEAPEEEEDHQQQPPPLTRYPHLTPCSPPSPTQRNLQERQRQAQVGTIPCSRCANLIPPSLQRPLPCQHVNCRSCTRQLLFTSLVSKPFVPATCCLASQGKPLPRAFLRESVTYVQFLAYCDRLAEYETPVEEKLYCHRPDCQRFLNPMWDFGKGNTKNGKNGGLPVLRQVHPRTSGRCPACGERTCRLCKGRAHMFGRLGEMMDERRRKNELGEVVRGVKLGQRTVRRRRKTVRRRAGTGARKMDEGRKWRLCPTSVSIDA</sequence>
<feature type="region of interest" description="Disordered" evidence="5">
    <location>
        <begin position="114"/>
        <end position="160"/>
    </location>
</feature>
<evidence type="ECO:0000256" key="4">
    <source>
        <dbReference type="ARBA" id="ARBA00022833"/>
    </source>
</evidence>
<evidence type="ECO:0000313" key="7">
    <source>
        <dbReference type="EMBL" id="KAK4182700.1"/>
    </source>
</evidence>